<reference evidence="3" key="1">
    <citation type="submission" date="2025-08" db="UniProtKB">
        <authorList>
            <consortium name="RefSeq"/>
        </authorList>
    </citation>
    <scope>IDENTIFICATION</scope>
</reference>
<name>A0AB40A7I2_DROSZ</name>
<accession>A0AB40A7I2</accession>
<gene>
    <name evidence="3" type="primary">LOC108005974</name>
</gene>
<evidence type="ECO:0000313" key="2">
    <source>
        <dbReference type="Proteomes" id="UP001652628"/>
    </source>
</evidence>
<dbReference type="Proteomes" id="UP001652628">
    <property type="component" value="Chromosome 3"/>
</dbReference>
<keyword evidence="2" id="KW-1185">Reference proteome</keyword>
<dbReference type="GeneID" id="108005974"/>
<sequence>MQAIFLFCTLLACIIVLLKLSWGGGSLDTQDSTTAIPEIKLHKDPYLSTEWIKDSIKHRAKENDLNTISDQELVKSKARIQKLLSVLRRQPAKDIPDNVGTTNEPTNVDFTTVNCNPVLEENCNPESIETRLSATLLKILA</sequence>
<feature type="chain" id="PRO_5045353184" evidence="1">
    <location>
        <begin position="24"/>
        <end position="141"/>
    </location>
</feature>
<keyword evidence="1" id="KW-0732">Signal</keyword>
<proteinExistence type="predicted"/>
<feature type="signal peptide" evidence="1">
    <location>
        <begin position="1"/>
        <end position="23"/>
    </location>
</feature>
<evidence type="ECO:0000256" key="1">
    <source>
        <dbReference type="SAM" id="SignalP"/>
    </source>
</evidence>
<organism evidence="2 3">
    <name type="scientific">Drosophila suzukii</name>
    <name type="common">Spotted-wing drosophila fruit fly</name>
    <dbReference type="NCBI Taxonomy" id="28584"/>
    <lineage>
        <taxon>Eukaryota</taxon>
        <taxon>Metazoa</taxon>
        <taxon>Ecdysozoa</taxon>
        <taxon>Arthropoda</taxon>
        <taxon>Hexapoda</taxon>
        <taxon>Insecta</taxon>
        <taxon>Pterygota</taxon>
        <taxon>Neoptera</taxon>
        <taxon>Endopterygota</taxon>
        <taxon>Diptera</taxon>
        <taxon>Brachycera</taxon>
        <taxon>Muscomorpha</taxon>
        <taxon>Ephydroidea</taxon>
        <taxon>Drosophilidae</taxon>
        <taxon>Drosophila</taxon>
        <taxon>Sophophora</taxon>
    </lineage>
</organism>
<evidence type="ECO:0000313" key="3">
    <source>
        <dbReference type="RefSeq" id="XP_036672996.3"/>
    </source>
</evidence>
<dbReference type="RefSeq" id="XP_036672996.3">
    <property type="nucleotide sequence ID" value="XM_036817101.3"/>
</dbReference>
<dbReference type="AlphaFoldDB" id="A0AB40A7I2"/>
<protein>
    <submittedName>
        <fullName evidence="3">Uncharacterized protein</fullName>
    </submittedName>
</protein>